<dbReference type="STRING" id="946333.A4W93_28210"/>
<evidence type="ECO:0000313" key="3">
    <source>
        <dbReference type="Proteomes" id="UP000193427"/>
    </source>
</evidence>
<dbReference type="GO" id="GO:0000160">
    <property type="term" value="P:phosphorelay signal transduction system"/>
    <property type="evidence" value="ECO:0007669"/>
    <property type="project" value="InterPro"/>
</dbReference>
<dbReference type="AlphaFoldDB" id="A0A1W6LGR8"/>
<dbReference type="Pfam" id="PF00072">
    <property type="entry name" value="Response_reg"/>
    <property type="match status" value="1"/>
</dbReference>
<dbReference type="InterPro" id="IPR001789">
    <property type="entry name" value="Sig_transdc_resp-reg_receiver"/>
</dbReference>
<proteinExistence type="predicted"/>
<dbReference type="SUPFAM" id="SSF52172">
    <property type="entry name" value="CheY-like"/>
    <property type="match status" value="1"/>
</dbReference>
<dbReference type="EMBL" id="CP015118">
    <property type="protein sequence ID" value="ARN23471.1"/>
    <property type="molecule type" value="Genomic_DNA"/>
</dbReference>
<evidence type="ECO:0000313" key="2">
    <source>
        <dbReference type="EMBL" id="ARN23471.1"/>
    </source>
</evidence>
<evidence type="ECO:0000256" key="1">
    <source>
        <dbReference type="ARBA" id="ARBA00022553"/>
    </source>
</evidence>
<dbReference type="InterPro" id="IPR050595">
    <property type="entry name" value="Bact_response_regulator"/>
</dbReference>
<reference evidence="2 3" key="1">
    <citation type="submission" date="2016-04" db="EMBL/GenBank/DDBJ databases">
        <title>Complete genome sequence of natural rubber-degrading, novel Gram-negative bacterium, Rhizobacter gummiphilus strain NS21.</title>
        <authorList>
            <person name="Tabata M."/>
            <person name="Kasai D."/>
            <person name="Fukuda M."/>
        </authorList>
    </citation>
    <scope>NUCLEOTIDE SEQUENCE [LARGE SCALE GENOMIC DNA]</scope>
    <source>
        <strain evidence="2 3">NS21</strain>
    </source>
</reference>
<keyword evidence="1" id="KW-0597">Phosphoprotein</keyword>
<dbReference type="OrthoDB" id="8889410at2"/>
<name>A0A1W6LGR8_9BURK</name>
<dbReference type="KEGG" id="rgu:A4W93_28210"/>
<protein>
    <submittedName>
        <fullName evidence="2">Uncharacterized protein</fullName>
    </submittedName>
</protein>
<dbReference type="RefSeq" id="WP_085753793.1">
    <property type="nucleotide sequence ID" value="NZ_BSPR01000017.1"/>
</dbReference>
<dbReference type="PROSITE" id="PS50110">
    <property type="entry name" value="RESPONSE_REGULATORY"/>
    <property type="match status" value="1"/>
</dbReference>
<keyword evidence="3" id="KW-1185">Reference proteome</keyword>
<accession>A0A1W6LGR8</accession>
<dbReference type="PANTHER" id="PTHR44591:SF3">
    <property type="entry name" value="RESPONSE REGULATORY DOMAIN-CONTAINING PROTEIN"/>
    <property type="match status" value="1"/>
</dbReference>
<dbReference type="SMART" id="SM00448">
    <property type="entry name" value="REC"/>
    <property type="match status" value="1"/>
</dbReference>
<dbReference type="InterPro" id="IPR011006">
    <property type="entry name" value="CheY-like_superfamily"/>
</dbReference>
<dbReference type="PANTHER" id="PTHR44591">
    <property type="entry name" value="STRESS RESPONSE REGULATOR PROTEIN 1"/>
    <property type="match status" value="1"/>
</dbReference>
<dbReference type="Gene3D" id="3.40.50.2300">
    <property type="match status" value="1"/>
</dbReference>
<dbReference type="CDD" id="cd17546">
    <property type="entry name" value="REC_hyHK_CKI1_RcsC-like"/>
    <property type="match status" value="1"/>
</dbReference>
<gene>
    <name evidence="2" type="ORF">A4W93_28210</name>
</gene>
<organism evidence="2 3">
    <name type="scientific">Piscinibacter gummiphilus</name>
    <dbReference type="NCBI Taxonomy" id="946333"/>
    <lineage>
        <taxon>Bacteria</taxon>
        <taxon>Pseudomonadati</taxon>
        <taxon>Pseudomonadota</taxon>
        <taxon>Betaproteobacteria</taxon>
        <taxon>Burkholderiales</taxon>
        <taxon>Sphaerotilaceae</taxon>
        <taxon>Piscinibacter</taxon>
    </lineage>
</organism>
<dbReference type="Proteomes" id="UP000193427">
    <property type="component" value="Chromosome"/>
</dbReference>
<sequence length="268" mass="28902">MTERIPLRYTVALLGFSDFEHSALASFFRLAEARTPAYEETGSLDTADFVVVNADHAPTVAAVRDAGRLRDAVLIGAQVPPDAAARLQRPIAPTHIVRELDALLEQRLAHLDVNGGPPDWVASEPGLLGTADTSRQGKDVLVVDDSRVALRFMQVRLQRRGYRVHVAHTPEEALERLGAQPFTMVFLDVALGPRASMDGLALCQRIKQGRLPAGHDVPKVVMVTGLSSSSDRVRGELAGCDVYLAKPLMEEDLDGALRALDPSSATAA</sequence>